<reference evidence="3" key="1">
    <citation type="submission" date="2019-07" db="EMBL/GenBank/DDBJ databases">
        <authorList>
            <person name="Dittberner H."/>
        </authorList>
    </citation>
    <scope>NUCLEOTIDE SEQUENCE [LARGE SCALE GENOMIC DNA]</scope>
</reference>
<comment type="caution">
    <text evidence="3">The sequence shown here is derived from an EMBL/GenBank/DDBJ whole genome shotgun (WGS) entry which is preliminary data.</text>
</comment>
<gene>
    <name evidence="3" type="ORF">ANE_LOCUS13094</name>
</gene>
<dbReference type="EMBL" id="CABITT030000004">
    <property type="protein sequence ID" value="VVB02650.1"/>
    <property type="molecule type" value="Genomic_DNA"/>
</dbReference>
<evidence type="ECO:0000256" key="2">
    <source>
        <dbReference type="SAM" id="MobiDB-lite"/>
    </source>
</evidence>
<keyword evidence="4" id="KW-1185">Reference proteome</keyword>
<dbReference type="AlphaFoldDB" id="A0A565BP18"/>
<accession>A0A565BP18</accession>
<evidence type="ECO:0000313" key="3">
    <source>
        <dbReference type="EMBL" id="VVB02650.1"/>
    </source>
</evidence>
<evidence type="ECO:0000313" key="4">
    <source>
        <dbReference type="Proteomes" id="UP000489600"/>
    </source>
</evidence>
<dbReference type="OrthoDB" id="1751500at2759"/>
<feature type="compositionally biased region" description="Basic residues" evidence="2">
    <location>
        <begin position="85"/>
        <end position="107"/>
    </location>
</feature>
<dbReference type="Gene3D" id="1.10.246.20">
    <property type="entry name" value="Coactivator CBP, KIX domain"/>
    <property type="match status" value="1"/>
</dbReference>
<name>A0A565BP18_9BRAS</name>
<protein>
    <submittedName>
        <fullName evidence="3">Uncharacterized protein</fullName>
    </submittedName>
</protein>
<feature type="region of interest" description="Disordered" evidence="2">
    <location>
        <begin position="81"/>
        <end position="107"/>
    </location>
</feature>
<dbReference type="GO" id="GO:0006355">
    <property type="term" value="P:regulation of DNA-templated transcription"/>
    <property type="evidence" value="ECO:0007669"/>
    <property type="project" value="InterPro"/>
</dbReference>
<keyword evidence="1" id="KW-0539">Nucleus</keyword>
<dbReference type="GO" id="GO:0003712">
    <property type="term" value="F:transcription coregulator activity"/>
    <property type="evidence" value="ECO:0007669"/>
    <property type="project" value="InterPro"/>
</dbReference>
<evidence type="ECO:0000256" key="1">
    <source>
        <dbReference type="ARBA" id="ARBA00023242"/>
    </source>
</evidence>
<organism evidence="3 4">
    <name type="scientific">Arabis nemorensis</name>
    <dbReference type="NCBI Taxonomy" id="586526"/>
    <lineage>
        <taxon>Eukaryota</taxon>
        <taxon>Viridiplantae</taxon>
        <taxon>Streptophyta</taxon>
        <taxon>Embryophyta</taxon>
        <taxon>Tracheophyta</taxon>
        <taxon>Spermatophyta</taxon>
        <taxon>Magnoliopsida</taxon>
        <taxon>eudicotyledons</taxon>
        <taxon>Gunneridae</taxon>
        <taxon>Pentapetalae</taxon>
        <taxon>rosids</taxon>
        <taxon>malvids</taxon>
        <taxon>Brassicales</taxon>
        <taxon>Brassicaceae</taxon>
        <taxon>Arabideae</taxon>
        <taxon>Arabis</taxon>
    </lineage>
</organism>
<sequence length="107" mass="12388">MKFNGDNDILKLRQAMRVKIYNILQQKQPSPADDASKAKYMGVARRLEEGLFKVANTKEDYMNQSTLEPRLASLIKGRQLNSQPRHTRNFSMKKRSFLRRAGRSMGD</sequence>
<dbReference type="Proteomes" id="UP000489600">
    <property type="component" value="Unassembled WGS sequence"/>
</dbReference>
<proteinExistence type="predicted"/>
<dbReference type="InterPro" id="IPR036529">
    <property type="entry name" value="KIX_dom_sf"/>
</dbReference>